<name>A0ABS3PXL4_9FLAO</name>
<evidence type="ECO:0000313" key="7">
    <source>
        <dbReference type="EMBL" id="MBO1884060.1"/>
    </source>
</evidence>
<dbReference type="EMBL" id="JAGDYP010000004">
    <property type="protein sequence ID" value="MBO1884060.1"/>
    <property type="molecule type" value="Genomic_DNA"/>
</dbReference>
<keyword evidence="4 5" id="KW-0472">Membrane</keyword>
<dbReference type="Proteomes" id="UP000681610">
    <property type="component" value="Unassembled WGS sequence"/>
</dbReference>
<evidence type="ECO:0000256" key="1">
    <source>
        <dbReference type="ARBA" id="ARBA00004141"/>
    </source>
</evidence>
<evidence type="ECO:0000259" key="6">
    <source>
        <dbReference type="Pfam" id="PF07291"/>
    </source>
</evidence>
<organism evidence="7 8">
    <name type="scientific">Capnocytophaga bilenii</name>
    <dbReference type="NCBI Taxonomy" id="2819369"/>
    <lineage>
        <taxon>Bacteria</taxon>
        <taxon>Pseudomonadati</taxon>
        <taxon>Bacteroidota</taxon>
        <taxon>Flavobacteriia</taxon>
        <taxon>Flavobacteriales</taxon>
        <taxon>Flavobacteriaceae</taxon>
        <taxon>Capnocytophaga</taxon>
    </lineage>
</organism>
<keyword evidence="3 5" id="KW-1133">Transmembrane helix</keyword>
<reference evidence="7 8" key="1">
    <citation type="submission" date="2021-03" db="EMBL/GenBank/DDBJ databases">
        <title>Isolation and description of Capnocytophaga bilenii sp. nov., a novel Capnocytophaga species, isolated from a gingivitis subject.</title>
        <authorList>
            <person name="Antezack A."/>
            <person name="Monnet-Corti V."/>
            <person name="La Scola B."/>
        </authorList>
    </citation>
    <scope>NUCLEOTIDE SEQUENCE [LARGE SCALE GENOMIC DNA]</scope>
    <source>
        <strain evidence="7 8">Marseille-Q4570</strain>
    </source>
</reference>
<keyword evidence="8" id="KW-1185">Reference proteome</keyword>
<evidence type="ECO:0000256" key="4">
    <source>
        <dbReference type="ARBA" id="ARBA00023136"/>
    </source>
</evidence>
<comment type="subcellular location">
    <subcellularLocation>
        <location evidence="1">Membrane</location>
        <topology evidence="1">Multi-pass membrane protein</topology>
    </subcellularLocation>
</comment>
<feature type="transmembrane region" description="Helical" evidence="5">
    <location>
        <begin position="51"/>
        <end position="73"/>
    </location>
</feature>
<dbReference type="RefSeq" id="WP_208058615.1">
    <property type="nucleotide sequence ID" value="NZ_JAGDYP010000004.1"/>
</dbReference>
<keyword evidence="2 5" id="KW-0812">Transmembrane</keyword>
<evidence type="ECO:0000256" key="3">
    <source>
        <dbReference type="ARBA" id="ARBA00022989"/>
    </source>
</evidence>
<feature type="transmembrane region" description="Helical" evidence="5">
    <location>
        <begin position="150"/>
        <end position="170"/>
    </location>
</feature>
<evidence type="ECO:0000256" key="2">
    <source>
        <dbReference type="ARBA" id="ARBA00022692"/>
    </source>
</evidence>
<comment type="caution">
    <text evidence="7">The sequence shown here is derived from an EMBL/GenBank/DDBJ whole genome shotgun (WGS) entry which is preliminary data.</text>
</comment>
<protein>
    <submittedName>
        <fullName evidence="7">DoxX family protein</fullName>
    </submittedName>
</protein>
<gene>
    <name evidence="7" type="ORF">J4N46_06450</name>
</gene>
<evidence type="ECO:0000313" key="8">
    <source>
        <dbReference type="Proteomes" id="UP000681610"/>
    </source>
</evidence>
<dbReference type="InterPro" id="IPR009908">
    <property type="entry name" value="Methylamine_util_MauE"/>
</dbReference>
<feature type="transmembrane region" description="Helical" evidence="5">
    <location>
        <begin position="7"/>
        <end position="24"/>
    </location>
</feature>
<sequence length="357" mass="40787">MKYLIHLLRFFLGVTFIISGMIKLNDPMGFAFKLEDYFAPNVLNLTFLEPYALALAILVCIAEIVLGVTLLLGYKKKLTLWLLLAMLVFFGFLTFYSAYYNKVTDCGCFGDAIKFTPWQSFTKDMVLLAVALVLFFWGQAYIKPLAKERTLLCLTILSVVGCGIFVYYVYNYLPVVDFRPYKIGANIPQGLLQPSGKITYHMTVVLDGKETNITNNTGQIPKNSNGEYAEVIKMTSETPKPLMHDFYIEDKDRNSYFDEFMDKEKLILVVAYRIDRTDEAAFSKIKELTDKAMKEGYTVIGLTSQLDLAQNIIKKYELNFDFYFNDGTTLKTMIRANPGVVWLNKGTIVDKKHYNSL</sequence>
<dbReference type="Pfam" id="PF07291">
    <property type="entry name" value="MauE"/>
    <property type="match status" value="1"/>
</dbReference>
<feature type="transmembrane region" description="Helical" evidence="5">
    <location>
        <begin position="120"/>
        <end position="138"/>
    </location>
</feature>
<accession>A0ABS3PXL4</accession>
<feature type="transmembrane region" description="Helical" evidence="5">
    <location>
        <begin position="80"/>
        <end position="100"/>
    </location>
</feature>
<proteinExistence type="predicted"/>
<feature type="domain" description="Methylamine utilisation protein MauE" evidence="6">
    <location>
        <begin position="1"/>
        <end position="135"/>
    </location>
</feature>
<dbReference type="NCBIfam" id="NF045576">
    <property type="entry name" value="BT_3928_fam"/>
    <property type="match status" value="1"/>
</dbReference>
<evidence type="ECO:0000256" key="5">
    <source>
        <dbReference type="SAM" id="Phobius"/>
    </source>
</evidence>